<sequence>MQAEEPVLGDDEQEVRLGHGNALSEYSMKMPGTAGRTPRMKAGPRFYTAKPPLWDASPNVPLSPV</sequence>
<accession>Q60B67</accession>
<dbReference type="HOGENOM" id="CLU_2844811_0_0_6"/>
<evidence type="ECO:0000313" key="2">
    <source>
        <dbReference type="EMBL" id="AAU93110.1"/>
    </source>
</evidence>
<name>Q60B67_METCA</name>
<dbReference type="EMBL" id="AE017282">
    <property type="protein sequence ID" value="AAU93110.1"/>
    <property type="molecule type" value="Genomic_DNA"/>
</dbReference>
<protein>
    <submittedName>
        <fullName evidence="2">Uncharacterized protein</fullName>
    </submittedName>
</protein>
<dbReference type="STRING" id="243233.MCA0614"/>
<proteinExistence type="predicted"/>
<evidence type="ECO:0000313" key="3">
    <source>
        <dbReference type="Proteomes" id="UP000006821"/>
    </source>
</evidence>
<feature type="region of interest" description="Disordered" evidence="1">
    <location>
        <begin position="1"/>
        <end position="44"/>
    </location>
</feature>
<organism evidence="2 3">
    <name type="scientific">Methylococcus capsulatus (strain ATCC 33009 / NCIMB 11132 / Bath)</name>
    <dbReference type="NCBI Taxonomy" id="243233"/>
    <lineage>
        <taxon>Bacteria</taxon>
        <taxon>Pseudomonadati</taxon>
        <taxon>Pseudomonadota</taxon>
        <taxon>Gammaproteobacteria</taxon>
        <taxon>Methylococcales</taxon>
        <taxon>Methylococcaceae</taxon>
        <taxon>Methylococcus</taxon>
    </lineage>
</organism>
<dbReference type="KEGG" id="mca:MCA0614"/>
<dbReference type="Proteomes" id="UP000006821">
    <property type="component" value="Chromosome"/>
</dbReference>
<dbReference type="AlphaFoldDB" id="Q60B67"/>
<gene>
    <name evidence="2" type="ordered locus">MCA0614</name>
</gene>
<evidence type="ECO:0000256" key="1">
    <source>
        <dbReference type="SAM" id="MobiDB-lite"/>
    </source>
</evidence>
<reference evidence="2 3" key="1">
    <citation type="journal article" date="2004" name="PLoS Biol.">
        <title>Genomic insights into methanotrophy: the complete genome sequence of Methylococcus capsulatus (Bath).</title>
        <authorList>
            <person name="Ward N.L."/>
            <person name="Larsen O."/>
            <person name="Sakwa J."/>
            <person name="Bruseth L."/>
            <person name="Khouri H.M."/>
            <person name="Durkin A.S."/>
            <person name="Dimitrov G."/>
            <person name="Jiang L."/>
            <person name="Scanlan D."/>
            <person name="Kang K.H."/>
            <person name="Lewis M.R."/>
            <person name="Nelson K.E."/>
            <person name="Methe B.A."/>
            <person name="Wu M."/>
            <person name="Heidelberg J.F."/>
            <person name="Paulsen I.T."/>
            <person name="Fouts D.E."/>
            <person name="Ravel J."/>
            <person name="Tettelin H."/>
            <person name="Ren Q."/>
            <person name="Read T.D."/>
            <person name="DeBoy R.T."/>
            <person name="Seshadri R."/>
            <person name="Salzberg S.L."/>
            <person name="Jensen H.B."/>
            <person name="Birkeland N.K."/>
            <person name="Nelson W.C."/>
            <person name="Dodson R.J."/>
            <person name="Grindhaug S.H."/>
            <person name="Holt I.E."/>
            <person name="Eidhammer I."/>
            <person name="Jonasen I."/>
            <person name="Vanaken S."/>
            <person name="Utterback T.R."/>
            <person name="Feldblyum T.V."/>
            <person name="Fraser C.M."/>
            <person name="Lillehaug J.R."/>
            <person name="Eisen J.A."/>
        </authorList>
    </citation>
    <scope>NUCLEOTIDE SEQUENCE [LARGE SCALE GENOMIC DNA]</scope>
    <source>
        <strain evidence="3">ATCC 33009 / NCIMB 11132 / Bath</strain>
    </source>
</reference>